<accession>A0A844QBF3</accession>
<comment type="caution">
    <text evidence="2">The sequence shown here is derived from an EMBL/GenBank/DDBJ whole genome shotgun (WGS) entry which is preliminary data.</text>
</comment>
<reference evidence="2 3" key="1">
    <citation type="submission" date="2019-12" db="EMBL/GenBank/DDBJ databases">
        <title>Nitratireductor arenosus sp. nov., Isolated from sea sand, Jeju island, South Korea.</title>
        <authorList>
            <person name="Kim W."/>
        </authorList>
    </citation>
    <scope>NUCLEOTIDE SEQUENCE [LARGE SCALE GENOMIC DNA]</scope>
    <source>
        <strain evidence="2 3">CAU 1489</strain>
    </source>
</reference>
<dbReference type="Pfam" id="PF05099">
    <property type="entry name" value="TerB"/>
    <property type="match status" value="1"/>
</dbReference>
<protein>
    <recommendedName>
        <fullName evidence="1">Co-chaperone DjlA N-terminal domain-containing protein</fullName>
    </recommendedName>
</protein>
<dbReference type="SUPFAM" id="SSF158682">
    <property type="entry name" value="TerB-like"/>
    <property type="match status" value="1"/>
</dbReference>
<dbReference type="CDD" id="cd07313">
    <property type="entry name" value="terB_like_2"/>
    <property type="match status" value="1"/>
</dbReference>
<gene>
    <name evidence="2" type="ORF">GN330_04725</name>
</gene>
<dbReference type="Proteomes" id="UP000463224">
    <property type="component" value="Unassembled WGS sequence"/>
</dbReference>
<organism evidence="2 3">
    <name type="scientific">Nitratireductor arenosus</name>
    <dbReference type="NCBI Taxonomy" id="2682096"/>
    <lineage>
        <taxon>Bacteria</taxon>
        <taxon>Pseudomonadati</taxon>
        <taxon>Pseudomonadota</taxon>
        <taxon>Alphaproteobacteria</taxon>
        <taxon>Hyphomicrobiales</taxon>
        <taxon>Phyllobacteriaceae</taxon>
        <taxon>Nitratireductor</taxon>
    </lineage>
</organism>
<dbReference type="EMBL" id="WPHG01000001">
    <property type="protein sequence ID" value="MVA96552.1"/>
    <property type="molecule type" value="Genomic_DNA"/>
</dbReference>
<dbReference type="InterPro" id="IPR007791">
    <property type="entry name" value="DjlA_N"/>
</dbReference>
<keyword evidence="3" id="KW-1185">Reference proteome</keyword>
<proteinExistence type="predicted"/>
<dbReference type="RefSeq" id="WP_156711482.1">
    <property type="nucleotide sequence ID" value="NZ_WPHG01000001.1"/>
</dbReference>
<feature type="domain" description="Co-chaperone DjlA N-terminal" evidence="1">
    <location>
        <begin position="30"/>
        <end position="147"/>
    </location>
</feature>
<evidence type="ECO:0000259" key="1">
    <source>
        <dbReference type="Pfam" id="PF05099"/>
    </source>
</evidence>
<evidence type="ECO:0000313" key="3">
    <source>
        <dbReference type="Proteomes" id="UP000463224"/>
    </source>
</evidence>
<dbReference type="Gene3D" id="1.10.3680.10">
    <property type="entry name" value="TerB-like"/>
    <property type="match status" value="1"/>
</dbReference>
<evidence type="ECO:0000313" key="2">
    <source>
        <dbReference type="EMBL" id="MVA96552.1"/>
    </source>
</evidence>
<dbReference type="AlphaFoldDB" id="A0A844QBF3"/>
<dbReference type="InterPro" id="IPR029024">
    <property type="entry name" value="TerB-like"/>
</dbReference>
<sequence>MFDRLISFLQQLPGDTADKAEAEADRDDPRIAAAALLIHLMDADGVRLDTERAKLSEALNRAYGLAGRDRDAFIARAEKVERESVDLYAFTSVLKRNLDEQARIEFIGIMWEMVFADGELSELEDNIVWRVAELIGVERRDRIAMRQRVDPQKTMGDADDE</sequence>
<name>A0A844QBF3_9HYPH</name>